<comment type="caution">
    <text evidence="1">The sequence shown here is derived from an EMBL/GenBank/DDBJ whole genome shotgun (WGS) entry which is preliminary data.</text>
</comment>
<dbReference type="EMBL" id="CM039438">
    <property type="protein sequence ID" value="KAI4298163.1"/>
    <property type="molecule type" value="Genomic_DNA"/>
</dbReference>
<reference evidence="1 2" key="1">
    <citation type="journal article" date="2022" name="DNA Res.">
        <title>Chromosomal-level genome assembly of the orchid tree Bauhinia variegata (Leguminosae; Cercidoideae) supports the allotetraploid origin hypothesis of Bauhinia.</title>
        <authorList>
            <person name="Zhong Y."/>
            <person name="Chen Y."/>
            <person name="Zheng D."/>
            <person name="Pang J."/>
            <person name="Liu Y."/>
            <person name="Luo S."/>
            <person name="Meng S."/>
            <person name="Qian L."/>
            <person name="Wei D."/>
            <person name="Dai S."/>
            <person name="Zhou R."/>
        </authorList>
    </citation>
    <scope>NUCLEOTIDE SEQUENCE [LARGE SCALE GENOMIC DNA]</scope>
    <source>
        <strain evidence="1">BV-YZ2020</strain>
    </source>
</reference>
<gene>
    <name evidence="1" type="ORF">L6164_031755</name>
</gene>
<name>A0ACB9KLL5_BAUVA</name>
<proteinExistence type="predicted"/>
<protein>
    <submittedName>
        <fullName evidence="1">Uncharacterized protein</fullName>
    </submittedName>
</protein>
<accession>A0ACB9KLL5</accession>
<evidence type="ECO:0000313" key="2">
    <source>
        <dbReference type="Proteomes" id="UP000828941"/>
    </source>
</evidence>
<evidence type="ECO:0000313" key="1">
    <source>
        <dbReference type="EMBL" id="KAI4298163.1"/>
    </source>
</evidence>
<sequence>MGATTDGSRGRRKSSSRGPHKFVGVRQRPSGRWVAEIKDSLQEVRLWLGTFDTAEDAACAYDTAARALRGPTARTNFDLPEPAASGSGGKHGGRSHYMPDRIELFSFEDACEPGADADGLLGALKATLFDESGFNFPSPLSLSSRNVSSSTFDHSGNNKKYLSSTAAAFAHMAGTTNPTLDFTSFSSNTSAKSTMLISDHDYGDAIAGNAGLNYHQLNQPMPTPGMNWSNEMAHELSWPPQVSPVTQDNLFSSSSAGTSTWPFSESTSNIGMIYSDQLASTNTSKSGKVNMTSMQLPQIGAVSEGFWVPEQQQFVLYENNR</sequence>
<organism evidence="1 2">
    <name type="scientific">Bauhinia variegata</name>
    <name type="common">Purple orchid tree</name>
    <name type="synonym">Phanera variegata</name>
    <dbReference type="NCBI Taxonomy" id="167791"/>
    <lineage>
        <taxon>Eukaryota</taxon>
        <taxon>Viridiplantae</taxon>
        <taxon>Streptophyta</taxon>
        <taxon>Embryophyta</taxon>
        <taxon>Tracheophyta</taxon>
        <taxon>Spermatophyta</taxon>
        <taxon>Magnoliopsida</taxon>
        <taxon>eudicotyledons</taxon>
        <taxon>Gunneridae</taxon>
        <taxon>Pentapetalae</taxon>
        <taxon>rosids</taxon>
        <taxon>fabids</taxon>
        <taxon>Fabales</taxon>
        <taxon>Fabaceae</taxon>
        <taxon>Cercidoideae</taxon>
        <taxon>Cercideae</taxon>
        <taxon>Bauhiniinae</taxon>
        <taxon>Bauhinia</taxon>
    </lineage>
</organism>
<dbReference type="Proteomes" id="UP000828941">
    <property type="component" value="Chromosome 13"/>
</dbReference>
<keyword evidence="2" id="KW-1185">Reference proteome</keyword>